<evidence type="ECO:0000256" key="10">
    <source>
        <dbReference type="ARBA" id="ARBA00023180"/>
    </source>
</evidence>
<keyword evidence="12 13" id="KW-0407">Ion channel</keyword>
<dbReference type="EMBL" id="UYYA01000285">
    <property type="protein sequence ID" value="VDM53331.1"/>
    <property type="molecule type" value="Genomic_DNA"/>
</dbReference>
<keyword evidence="10" id="KW-0325">Glycoprotein</keyword>
<dbReference type="STRING" id="334426.A0A0R3PCZ1"/>
<comment type="subcellular location">
    <subcellularLocation>
        <location evidence="1">Membrane</location>
        <topology evidence="1">Multi-pass membrane protein</topology>
    </subcellularLocation>
</comment>
<keyword evidence="15" id="KW-1185">Reference proteome</keyword>
<keyword evidence="8 13" id="KW-0406">Ion transport</keyword>
<keyword evidence="3 13" id="KW-0813">Transport</keyword>
<gene>
    <name evidence="14" type="ORF">ACOC_LOCUS1746</name>
</gene>
<reference evidence="14 15" key="2">
    <citation type="submission" date="2018-11" db="EMBL/GenBank/DDBJ databases">
        <authorList>
            <consortium name="Pathogen Informatics"/>
        </authorList>
    </citation>
    <scope>NUCLEOTIDE SEQUENCE [LARGE SCALE GENOMIC DNA]</scope>
    <source>
        <strain evidence="14 15">Costa Rica</strain>
    </source>
</reference>
<keyword evidence="5 13" id="KW-0812">Transmembrane</keyword>
<dbReference type="OMA" id="YSEHAAM"/>
<keyword evidence="9" id="KW-0472">Membrane</keyword>
<evidence type="ECO:0000256" key="6">
    <source>
        <dbReference type="ARBA" id="ARBA00022989"/>
    </source>
</evidence>
<evidence type="ECO:0000256" key="12">
    <source>
        <dbReference type="ARBA" id="ARBA00023303"/>
    </source>
</evidence>
<dbReference type="Proteomes" id="UP000267027">
    <property type="component" value="Unassembled WGS sequence"/>
</dbReference>
<dbReference type="Gene3D" id="1.10.287.770">
    <property type="entry name" value="YojJ-like"/>
    <property type="match status" value="1"/>
</dbReference>
<keyword evidence="4 13" id="KW-0894">Sodium channel</keyword>
<keyword evidence="7" id="KW-0915">Sodium</keyword>
<sequence>DAIVIAIKNELSIDVDAQIQDFQNPLVEHKFVTLEMSTRVKNCLSLESAKMTKRKSCRCMHPCKQDVYTTTYSAAKWPSESNRIECDSKDCNSYYSEHAAMLEIYYEQMSYEILRESESYSIVNLVSDVGGQMGLWLGKHC</sequence>
<organism evidence="16">
    <name type="scientific">Angiostrongylus costaricensis</name>
    <name type="common">Nematode worm</name>
    <dbReference type="NCBI Taxonomy" id="334426"/>
    <lineage>
        <taxon>Eukaryota</taxon>
        <taxon>Metazoa</taxon>
        <taxon>Ecdysozoa</taxon>
        <taxon>Nematoda</taxon>
        <taxon>Chromadorea</taxon>
        <taxon>Rhabditida</taxon>
        <taxon>Rhabditina</taxon>
        <taxon>Rhabditomorpha</taxon>
        <taxon>Strongyloidea</taxon>
        <taxon>Metastrongylidae</taxon>
        <taxon>Angiostrongylus</taxon>
    </lineage>
</organism>
<evidence type="ECO:0000256" key="3">
    <source>
        <dbReference type="ARBA" id="ARBA00022448"/>
    </source>
</evidence>
<evidence type="ECO:0000256" key="8">
    <source>
        <dbReference type="ARBA" id="ARBA00023065"/>
    </source>
</evidence>
<evidence type="ECO:0000313" key="16">
    <source>
        <dbReference type="WBParaSite" id="ACOC_0000174501-mRNA-1"/>
    </source>
</evidence>
<evidence type="ECO:0000256" key="7">
    <source>
        <dbReference type="ARBA" id="ARBA00023053"/>
    </source>
</evidence>
<dbReference type="InterPro" id="IPR001873">
    <property type="entry name" value="ENaC"/>
</dbReference>
<evidence type="ECO:0000256" key="5">
    <source>
        <dbReference type="ARBA" id="ARBA00022692"/>
    </source>
</evidence>
<dbReference type="GO" id="GO:0005886">
    <property type="term" value="C:plasma membrane"/>
    <property type="evidence" value="ECO:0007669"/>
    <property type="project" value="TreeGrafter"/>
</dbReference>
<keyword evidence="11 13" id="KW-0739">Sodium transport</keyword>
<dbReference type="WBParaSite" id="ACOC_0000174501-mRNA-1">
    <property type="protein sequence ID" value="ACOC_0000174501-mRNA-1"/>
    <property type="gene ID" value="ACOC_0000174501"/>
</dbReference>
<evidence type="ECO:0000256" key="11">
    <source>
        <dbReference type="ARBA" id="ARBA00023201"/>
    </source>
</evidence>
<comment type="similarity">
    <text evidence="2 13">Belongs to the amiloride-sensitive sodium channel (TC 1.A.6) family.</text>
</comment>
<evidence type="ECO:0000256" key="13">
    <source>
        <dbReference type="RuleBase" id="RU000679"/>
    </source>
</evidence>
<evidence type="ECO:0000313" key="15">
    <source>
        <dbReference type="Proteomes" id="UP000267027"/>
    </source>
</evidence>
<protein>
    <submittedName>
        <fullName evidence="16">Polyprotein</fullName>
    </submittedName>
</protein>
<evidence type="ECO:0000313" key="14">
    <source>
        <dbReference type="EMBL" id="VDM53331.1"/>
    </source>
</evidence>
<evidence type="ECO:0000256" key="2">
    <source>
        <dbReference type="ARBA" id="ARBA00007193"/>
    </source>
</evidence>
<dbReference type="OrthoDB" id="5874059at2759"/>
<keyword evidence="6" id="KW-1133">Transmembrane helix</keyword>
<dbReference type="PANTHER" id="PTHR11690">
    <property type="entry name" value="AMILORIDE-SENSITIVE SODIUM CHANNEL-RELATED"/>
    <property type="match status" value="1"/>
</dbReference>
<evidence type="ECO:0000256" key="4">
    <source>
        <dbReference type="ARBA" id="ARBA00022461"/>
    </source>
</evidence>
<name>A0A0R3PCZ1_ANGCS</name>
<dbReference type="AlphaFoldDB" id="A0A0R3PCZ1"/>
<accession>A0A0R3PCZ1</accession>
<dbReference type="Pfam" id="PF00858">
    <property type="entry name" value="ASC"/>
    <property type="match status" value="1"/>
</dbReference>
<evidence type="ECO:0000256" key="9">
    <source>
        <dbReference type="ARBA" id="ARBA00023136"/>
    </source>
</evidence>
<dbReference type="PRINTS" id="PR01078">
    <property type="entry name" value="AMINACHANNEL"/>
</dbReference>
<evidence type="ECO:0000256" key="1">
    <source>
        <dbReference type="ARBA" id="ARBA00004141"/>
    </source>
</evidence>
<proteinExistence type="inferred from homology"/>
<dbReference type="PANTHER" id="PTHR11690:SF248">
    <property type="entry name" value="PICKPOCKET 17, ISOFORM A"/>
    <property type="match status" value="1"/>
</dbReference>
<reference evidence="16" key="1">
    <citation type="submission" date="2017-02" db="UniProtKB">
        <authorList>
            <consortium name="WormBaseParasite"/>
        </authorList>
    </citation>
    <scope>IDENTIFICATION</scope>
</reference>
<dbReference type="GO" id="GO:0015280">
    <property type="term" value="F:ligand-gated sodium channel activity"/>
    <property type="evidence" value="ECO:0007669"/>
    <property type="project" value="TreeGrafter"/>
</dbReference>